<keyword evidence="5" id="KW-0333">Golgi apparatus</keyword>
<name>W6UYA9_ECHGR</name>
<evidence type="ECO:0000259" key="6">
    <source>
        <dbReference type="Pfam" id="PF00852"/>
    </source>
</evidence>
<comment type="similarity">
    <text evidence="2 5">Belongs to the glycosyltransferase 10 family.</text>
</comment>
<dbReference type="CTD" id="36342348"/>
<evidence type="ECO:0000256" key="4">
    <source>
        <dbReference type="ARBA" id="ARBA00022679"/>
    </source>
</evidence>
<feature type="domain" description="Fucosyltransferase C-terminal" evidence="6">
    <location>
        <begin position="20"/>
        <end position="91"/>
    </location>
</feature>
<evidence type="ECO:0000256" key="3">
    <source>
        <dbReference type="ARBA" id="ARBA00022676"/>
    </source>
</evidence>
<keyword evidence="5" id="KW-0812">Transmembrane</keyword>
<dbReference type="InterPro" id="IPR038577">
    <property type="entry name" value="GT10-like_C_sf"/>
</dbReference>
<keyword evidence="8" id="KW-1185">Reference proteome</keyword>
<proteinExistence type="inferred from homology"/>
<evidence type="ECO:0000256" key="5">
    <source>
        <dbReference type="RuleBase" id="RU003832"/>
    </source>
</evidence>
<dbReference type="InterPro" id="IPR055270">
    <property type="entry name" value="Glyco_tran_10_C"/>
</dbReference>
<organism evidence="7 8">
    <name type="scientific">Echinococcus granulosus</name>
    <name type="common">Hydatid tapeworm</name>
    <dbReference type="NCBI Taxonomy" id="6210"/>
    <lineage>
        <taxon>Eukaryota</taxon>
        <taxon>Metazoa</taxon>
        <taxon>Spiralia</taxon>
        <taxon>Lophotrochozoa</taxon>
        <taxon>Platyhelminthes</taxon>
        <taxon>Cestoda</taxon>
        <taxon>Eucestoda</taxon>
        <taxon>Cyclophyllidea</taxon>
        <taxon>Taeniidae</taxon>
        <taxon>Echinococcus</taxon>
        <taxon>Echinococcus granulosus group</taxon>
    </lineage>
</organism>
<dbReference type="EC" id="2.4.1.-" evidence="5"/>
<keyword evidence="4 5" id="KW-0808">Transferase</keyword>
<dbReference type="EMBL" id="APAU02000060">
    <property type="protein sequence ID" value="EUB58544.1"/>
    <property type="molecule type" value="Genomic_DNA"/>
</dbReference>
<evidence type="ECO:0000256" key="1">
    <source>
        <dbReference type="ARBA" id="ARBA00004922"/>
    </source>
</evidence>
<keyword evidence="3 5" id="KW-0328">Glycosyltransferase</keyword>
<dbReference type="KEGG" id="egl:EGR_06633"/>
<dbReference type="UniPathway" id="UPA00378"/>
<dbReference type="SUPFAM" id="SSF53756">
    <property type="entry name" value="UDP-Glycosyltransferase/glycogen phosphorylase"/>
    <property type="match status" value="1"/>
</dbReference>
<dbReference type="PANTHER" id="PTHR11929">
    <property type="entry name" value="ALPHA- 1,3 -FUCOSYLTRANSFERASE"/>
    <property type="match status" value="1"/>
</dbReference>
<dbReference type="GO" id="GO:0046920">
    <property type="term" value="F:alpha-(1-&gt;3)-fucosyltransferase activity"/>
    <property type="evidence" value="ECO:0007669"/>
    <property type="project" value="TreeGrafter"/>
</dbReference>
<evidence type="ECO:0000313" key="7">
    <source>
        <dbReference type="EMBL" id="EUB58544.1"/>
    </source>
</evidence>
<dbReference type="InterPro" id="IPR001503">
    <property type="entry name" value="Glyco_trans_10"/>
</dbReference>
<sequence length="243" mass="27021">MSVGSSAHGSRVLSSLVFVCRHDMIPIVLGAFKDDYESSLPPHSYINVDDYKSIHDLANYLLYLDKNDTAYAAYFAWKEHGRFCVSLWSLSTSTLCVPPDTTPTALTFSITWFTLLPFRPFSHFTLPPILHPLLPPFVHPPTHSPHHSHLCTTTSSYSSDASACTSTSSFSSCSSTHIHMRLQLHMQLPYGIGHHGIKLIAIDSYGRVEEERSTKEASNTEDSQLVTHASTNSVRRRLTSVIG</sequence>
<dbReference type="Proteomes" id="UP000019149">
    <property type="component" value="Unassembled WGS sequence"/>
</dbReference>
<dbReference type="GO" id="GO:0032580">
    <property type="term" value="C:Golgi cisterna membrane"/>
    <property type="evidence" value="ECO:0007669"/>
    <property type="project" value="UniProtKB-SubCell"/>
</dbReference>
<dbReference type="PANTHER" id="PTHR11929:SF145">
    <property type="entry name" value="ALPHA-(1,3)-FUCOSYLTRANSFERASE FUT-1"/>
    <property type="match status" value="1"/>
</dbReference>
<dbReference type="RefSeq" id="XP_024349740.1">
    <property type="nucleotide sequence ID" value="XM_024495882.1"/>
</dbReference>
<accession>W6UYA9</accession>
<evidence type="ECO:0000256" key="2">
    <source>
        <dbReference type="ARBA" id="ARBA00008919"/>
    </source>
</evidence>
<protein>
    <recommendedName>
        <fullName evidence="5">Fucosyltransferase</fullName>
        <ecNumber evidence="5">2.4.1.-</ecNumber>
    </recommendedName>
</protein>
<keyword evidence="5" id="KW-0472">Membrane</keyword>
<comment type="pathway">
    <text evidence="1">Protein modification; protein glycosylation.</text>
</comment>
<dbReference type="AlphaFoldDB" id="W6UYA9"/>
<reference evidence="7 8" key="1">
    <citation type="journal article" date="2013" name="Nat. Genet.">
        <title>The genome of the hydatid tapeworm Echinococcus granulosus.</title>
        <authorList>
            <person name="Zheng H."/>
            <person name="Zhang W."/>
            <person name="Zhang L."/>
            <person name="Zhang Z."/>
            <person name="Li J."/>
            <person name="Lu G."/>
            <person name="Zhu Y."/>
            <person name="Wang Y."/>
            <person name="Huang Y."/>
            <person name="Liu J."/>
            <person name="Kang H."/>
            <person name="Chen J."/>
            <person name="Wang L."/>
            <person name="Chen A."/>
            <person name="Yu S."/>
            <person name="Gao Z."/>
            <person name="Jin L."/>
            <person name="Gu W."/>
            <person name="Wang Z."/>
            <person name="Zhao L."/>
            <person name="Shi B."/>
            <person name="Wen H."/>
            <person name="Lin R."/>
            <person name="Jones M.K."/>
            <person name="Brejova B."/>
            <person name="Vinar T."/>
            <person name="Zhao G."/>
            <person name="McManus D.P."/>
            <person name="Chen Z."/>
            <person name="Zhou Y."/>
            <person name="Wang S."/>
        </authorList>
    </citation>
    <scope>NUCLEOTIDE SEQUENCE [LARGE SCALE GENOMIC DNA]</scope>
</reference>
<evidence type="ECO:0000313" key="8">
    <source>
        <dbReference type="Proteomes" id="UP000019149"/>
    </source>
</evidence>
<dbReference type="GeneID" id="36342348"/>
<dbReference type="Gene3D" id="3.40.50.11660">
    <property type="entry name" value="Glycosyl transferase family 10, C-terminal domain"/>
    <property type="match status" value="1"/>
</dbReference>
<comment type="caution">
    <text evidence="7">The sequence shown here is derived from an EMBL/GenBank/DDBJ whole genome shotgun (WGS) entry which is preliminary data.</text>
</comment>
<dbReference type="Pfam" id="PF00852">
    <property type="entry name" value="Glyco_transf_10"/>
    <property type="match status" value="1"/>
</dbReference>
<dbReference type="OrthoDB" id="427096at2759"/>
<gene>
    <name evidence="7" type="ORF">EGR_06633</name>
</gene>
<comment type="subcellular location">
    <subcellularLocation>
        <location evidence="5">Golgi apparatus</location>
        <location evidence="5">Golgi stack membrane</location>
        <topology evidence="5">Single-pass type II membrane protein</topology>
    </subcellularLocation>
</comment>